<accession>A0A844G3K4</accession>
<keyword evidence="2" id="KW-0255">Endonuclease</keyword>
<keyword evidence="1" id="KW-0540">Nuclease</keyword>
<dbReference type="EMBL" id="VUNS01000006">
    <property type="protein sequence ID" value="MST96969.1"/>
    <property type="molecule type" value="Genomic_DNA"/>
</dbReference>
<feature type="compositionally biased region" description="Basic and acidic residues" evidence="4">
    <location>
        <begin position="35"/>
        <end position="62"/>
    </location>
</feature>
<dbReference type="AlphaFoldDB" id="A0A844G3K4"/>
<feature type="region of interest" description="Disordered" evidence="4">
    <location>
        <begin position="35"/>
        <end position="69"/>
    </location>
</feature>
<gene>
    <name evidence="6" type="ORF">FYJ85_07890</name>
</gene>
<evidence type="ECO:0000256" key="2">
    <source>
        <dbReference type="ARBA" id="ARBA00022759"/>
    </source>
</evidence>
<evidence type="ECO:0000256" key="4">
    <source>
        <dbReference type="SAM" id="MobiDB-lite"/>
    </source>
</evidence>
<organism evidence="6 7">
    <name type="scientific">Victivallis lenta</name>
    <dbReference type="NCBI Taxonomy" id="2606640"/>
    <lineage>
        <taxon>Bacteria</taxon>
        <taxon>Pseudomonadati</taxon>
        <taxon>Lentisphaerota</taxon>
        <taxon>Lentisphaeria</taxon>
        <taxon>Victivallales</taxon>
        <taxon>Victivallaceae</taxon>
        <taxon>Victivallis</taxon>
    </lineage>
</organism>
<evidence type="ECO:0000256" key="3">
    <source>
        <dbReference type="ARBA" id="ARBA00022801"/>
    </source>
</evidence>
<proteinExistence type="predicted"/>
<evidence type="ECO:0000313" key="6">
    <source>
        <dbReference type="EMBL" id="MST96969.1"/>
    </source>
</evidence>
<keyword evidence="7" id="KW-1185">Reference proteome</keyword>
<dbReference type="PANTHER" id="PTHR12302:SF3">
    <property type="entry name" value="SERINE_THREONINE-PROTEIN KINASE 31"/>
    <property type="match status" value="1"/>
</dbReference>
<dbReference type="InterPro" id="IPR035437">
    <property type="entry name" value="SNase_OB-fold_sf"/>
</dbReference>
<dbReference type="Proteomes" id="UP000435649">
    <property type="component" value="Unassembled WGS sequence"/>
</dbReference>
<dbReference type="GO" id="GO:0005737">
    <property type="term" value="C:cytoplasm"/>
    <property type="evidence" value="ECO:0007669"/>
    <property type="project" value="TreeGrafter"/>
</dbReference>
<sequence length="69" mass="8076">MRCGKMDIGLELIKMGLAWHDPRYAPKAKEYAEAEAEARKEKRGLWSDDKPVAPWDWRKQQNDDADEDD</sequence>
<evidence type="ECO:0000259" key="5">
    <source>
        <dbReference type="Pfam" id="PF00565"/>
    </source>
</evidence>
<dbReference type="GO" id="GO:0004519">
    <property type="term" value="F:endonuclease activity"/>
    <property type="evidence" value="ECO:0007669"/>
    <property type="project" value="UniProtKB-KW"/>
</dbReference>
<feature type="domain" description="TNase-like" evidence="5">
    <location>
        <begin position="5"/>
        <end position="48"/>
    </location>
</feature>
<evidence type="ECO:0000256" key="1">
    <source>
        <dbReference type="ARBA" id="ARBA00022722"/>
    </source>
</evidence>
<comment type="caution">
    <text evidence="6">The sequence shown here is derived from an EMBL/GenBank/DDBJ whole genome shotgun (WGS) entry which is preliminary data.</text>
</comment>
<evidence type="ECO:0000313" key="7">
    <source>
        <dbReference type="Proteomes" id="UP000435649"/>
    </source>
</evidence>
<name>A0A844G3K4_9BACT</name>
<protein>
    <recommendedName>
        <fullName evidence="5">TNase-like domain-containing protein</fullName>
    </recommendedName>
</protein>
<reference evidence="6 7" key="1">
    <citation type="submission" date="2019-08" db="EMBL/GenBank/DDBJ databases">
        <title>In-depth cultivation of the pig gut microbiome towards novel bacterial diversity and tailored functional studies.</title>
        <authorList>
            <person name="Wylensek D."/>
            <person name="Hitch T.C.A."/>
            <person name="Clavel T."/>
        </authorList>
    </citation>
    <scope>NUCLEOTIDE SEQUENCE [LARGE SCALE GENOMIC DNA]</scope>
    <source>
        <strain evidence="6 7">BBE-744-WT-12</strain>
    </source>
</reference>
<dbReference type="GO" id="GO:0016787">
    <property type="term" value="F:hydrolase activity"/>
    <property type="evidence" value="ECO:0007669"/>
    <property type="project" value="UniProtKB-KW"/>
</dbReference>
<dbReference type="SUPFAM" id="SSF50199">
    <property type="entry name" value="Staphylococcal nuclease"/>
    <property type="match status" value="1"/>
</dbReference>
<dbReference type="PANTHER" id="PTHR12302">
    <property type="entry name" value="EBNA2 BINDING PROTEIN P100"/>
    <property type="match status" value="1"/>
</dbReference>
<dbReference type="Gene3D" id="2.40.50.90">
    <property type="match status" value="1"/>
</dbReference>
<dbReference type="InterPro" id="IPR016071">
    <property type="entry name" value="Staphylococal_nuclease_OB-fold"/>
</dbReference>
<dbReference type="Pfam" id="PF00565">
    <property type="entry name" value="SNase"/>
    <property type="match status" value="1"/>
</dbReference>
<keyword evidence="3" id="KW-0378">Hydrolase</keyword>